<evidence type="ECO:0000313" key="6">
    <source>
        <dbReference type="EMBL" id="CDZ99714.1"/>
    </source>
</evidence>
<reference evidence="6" key="1">
    <citation type="submission" date="2014-07" db="EMBL/GenBank/DDBJ databases">
        <authorList>
            <person name="Urmite Genomes Urmite Genomes"/>
        </authorList>
    </citation>
    <scope>NUCLEOTIDE SEQUENCE</scope>
    <source>
        <strain evidence="6">13S34_air</strain>
    </source>
</reference>
<evidence type="ECO:0000256" key="1">
    <source>
        <dbReference type="ARBA" id="ARBA00022485"/>
    </source>
</evidence>
<evidence type="ECO:0000256" key="4">
    <source>
        <dbReference type="ARBA" id="ARBA00023014"/>
    </source>
</evidence>
<dbReference type="Gene3D" id="3.30.413.10">
    <property type="entry name" value="Sulfite Reductase Hemoprotein, domain 1"/>
    <property type="match status" value="1"/>
</dbReference>
<dbReference type="GO" id="GO:0016491">
    <property type="term" value="F:oxidoreductase activity"/>
    <property type="evidence" value="ECO:0007669"/>
    <property type="project" value="InterPro"/>
</dbReference>
<dbReference type="InterPro" id="IPR006067">
    <property type="entry name" value="NO2/SO3_Rdtase_4Fe4S_dom"/>
</dbReference>
<evidence type="ECO:0000256" key="2">
    <source>
        <dbReference type="ARBA" id="ARBA00022723"/>
    </source>
</evidence>
<dbReference type="Pfam" id="PF01077">
    <property type="entry name" value="NIR_SIR"/>
    <property type="match status" value="1"/>
</dbReference>
<accession>A0A078M0D6</accession>
<keyword evidence="1" id="KW-0004">4Fe-4S</keyword>
<dbReference type="InterPro" id="IPR006066">
    <property type="entry name" value="NO2/SO3_Rdtase_FeS/sirohaem_BS"/>
</dbReference>
<keyword evidence="2" id="KW-0479">Metal-binding</keyword>
<dbReference type="HOGENOM" id="CLU_072599_3_0_9"/>
<keyword evidence="3" id="KW-0408">Iron</keyword>
<keyword evidence="4" id="KW-0411">Iron-sulfur</keyword>
<dbReference type="AlphaFoldDB" id="A0A078M0D6"/>
<name>A0A078M0D6_9BACL</name>
<feature type="domain" description="Nitrite/sulphite reductase 4Fe-4S" evidence="5">
    <location>
        <begin position="114"/>
        <end position="210"/>
    </location>
</feature>
<dbReference type="PROSITE" id="PS00365">
    <property type="entry name" value="NIR_SIR"/>
    <property type="match status" value="1"/>
</dbReference>
<dbReference type="InterPro" id="IPR045854">
    <property type="entry name" value="NO2/SO3_Rdtase_4Fe4S_sf"/>
</dbReference>
<sequence length="220" mass="24081">MKQQAFAKNKPDATFATLSKEGDYTRLAVNPGIINKHYTPQQFATIATVIGEQGAIKYSASYALLLTVPTACVEAAIQALEAVGLMVVKSGPIVAMRACDFCDGEKMEAALATQLIYESVADTQVPRRVALNVNGCASACYNPTYDDIGLVYQHNSFDIYLGAVPMGKDAQPGELFAKKVPVALVPSVVQAILTNYNKYARASEAFHRFYKRTKHEDFWR</sequence>
<dbReference type="EMBL" id="LN483073">
    <property type="protein sequence ID" value="CDZ99714.1"/>
    <property type="molecule type" value="Genomic_DNA"/>
</dbReference>
<dbReference type="GO" id="GO:0020037">
    <property type="term" value="F:heme binding"/>
    <property type="evidence" value="ECO:0007669"/>
    <property type="project" value="InterPro"/>
</dbReference>
<proteinExistence type="predicted"/>
<dbReference type="SUPFAM" id="SSF56014">
    <property type="entry name" value="Nitrite and sulphite reductase 4Fe-4S domain-like"/>
    <property type="match status" value="1"/>
</dbReference>
<gene>
    <name evidence="6" type="ORF">BN1050_00257</name>
</gene>
<evidence type="ECO:0000259" key="5">
    <source>
        <dbReference type="Pfam" id="PF01077"/>
    </source>
</evidence>
<dbReference type="PATRIC" id="fig|1461583.4.peg.229"/>
<dbReference type="GO" id="GO:0051539">
    <property type="term" value="F:4 iron, 4 sulfur cluster binding"/>
    <property type="evidence" value="ECO:0007669"/>
    <property type="project" value="UniProtKB-KW"/>
</dbReference>
<evidence type="ECO:0000256" key="3">
    <source>
        <dbReference type="ARBA" id="ARBA00023004"/>
    </source>
</evidence>
<dbReference type="GO" id="GO:0046872">
    <property type="term" value="F:metal ion binding"/>
    <property type="evidence" value="ECO:0007669"/>
    <property type="project" value="UniProtKB-KW"/>
</dbReference>
<organism evidence="6">
    <name type="scientific">Metalysinibacillus saudimassiliensis</name>
    <dbReference type="NCBI Taxonomy" id="1461583"/>
    <lineage>
        <taxon>Bacteria</taxon>
        <taxon>Bacillati</taxon>
        <taxon>Bacillota</taxon>
        <taxon>Bacilli</taxon>
        <taxon>Bacillales</taxon>
        <taxon>Caryophanaceae</taxon>
        <taxon>Metalysinibacillus</taxon>
    </lineage>
</organism>
<protein>
    <submittedName>
        <fullName evidence="6">Ferredoxin-nitrite reductase</fullName>
    </submittedName>
</protein>